<evidence type="ECO:0000313" key="2">
    <source>
        <dbReference type="Proteomes" id="UP000623467"/>
    </source>
</evidence>
<evidence type="ECO:0000313" key="1">
    <source>
        <dbReference type="EMBL" id="KAF7371422.1"/>
    </source>
</evidence>
<dbReference type="EMBL" id="JACAZH010000004">
    <property type="protein sequence ID" value="KAF7371422.1"/>
    <property type="molecule type" value="Genomic_DNA"/>
</dbReference>
<name>A0A8H6Z637_9AGAR</name>
<dbReference type="OrthoDB" id="3270372at2759"/>
<protein>
    <recommendedName>
        <fullName evidence="3">MYND-type domain-containing protein</fullName>
    </recommendedName>
</protein>
<gene>
    <name evidence="1" type="ORF">MSAN_00779000</name>
</gene>
<accession>A0A8H6Z637</accession>
<dbReference type="Gene3D" id="6.10.140.2220">
    <property type="match status" value="1"/>
</dbReference>
<keyword evidence="2" id="KW-1185">Reference proteome</keyword>
<dbReference type="Proteomes" id="UP000623467">
    <property type="component" value="Unassembled WGS sequence"/>
</dbReference>
<organism evidence="1 2">
    <name type="scientific">Mycena sanguinolenta</name>
    <dbReference type="NCBI Taxonomy" id="230812"/>
    <lineage>
        <taxon>Eukaryota</taxon>
        <taxon>Fungi</taxon>
        <taxon>Dikarya</taxon>
        <taxon>Basidiomycota</taxon>
        <taxon>Agaricomycotina</taxon>
        <taxon>Agaricomycetes</taxon>
        <taxon>Agaricomycetidae</taxon>
        <taxon>Agaricales</taxon>
        <taxon>Marasmiineae</taxon>
        <taxon>Mycenaceae</taxon>
        <taxon>Mycena</taxon>
    </lineage>
</organism>
<reference evidence="1" key="1">
    <citation type="submission" date="2020-05" db="EMBL/GenBank/DDBJ databases">
        <title>Mycena genomes resolve the evolution of fungal bioluminescence.</title>
        <authorList>
            <person name="Tsai I.J."/>
        </authorList>
    </citation>
    <scope>NUCLEOTIDE SEQUENCE</scope>
    <source>
        <strain evidence="1">160909Yilan</strain>
    </source>
</reference>
<sequence>MLWAEAIPSGAGSFMVMADLLARSPSLGRTFLTNPLVLRLATDHLKLALWGYEAFPGRAPSFLYPVVATSSLFSALHGIIPFSLVSAALEPVFDELLSVSTRLRTLETTDPKWVTVLGGLHYLLERKQDLQAGVQRVLSDEGLHKSAILTMLFFRLHRKCMHIGYCGSDCQRKAWRDPVLPHKRLCTAIQSMRRALELDDVVAWNQWVSITIAEAKKKTPRQFAVLCSARGVDPALSRTIHETLSELTTKLGLDGV</sequence>
<dbReference type="AlphaFoldDB" id="A0A8H6Z637"/>
<dbReference type="SUPFAM" id="SSF144232">
    <property type="entry name" value="HIT/MYND zinc finger-like"/>
    <property type="match status" value="1"/>
</dbReference>
<proteinExistence type="predicted"/>
<evidence type="ECO:0008006" key="3">
    <source>
        <dbReference type="Google" id="ProtNLM"/>
    </source>
</evidence>
<comment type="caution">
    <text evidence="1">The sequence shown here is derived from an EMBL/GenBank/DDBJ whole genome shotgun (WGS) entry which is preliminary data.</text>
</comment>